<accession>A0A7K3WMN4</accession>
<protein>
    <submittedName>
        <fullName evidence="8">MFS transporter</fullName>
    </submittedName>
</protein>
<feature type="transmembrane region" description="Helical" evidence="6">
    <location>
        <begin position="28"/>
        <end position="46"/>
    </location>
</feature>
<organism evidence="8 9">
    <name type="scientific">Cryomorpha ignava</name>
    <dbReference type="NCBI Taxonomy" id="101383"/>
    <lineage>
        <taxon>Bacteria</taxon>
        <taxon>Pseudomonadati</taxon>
        <taxon>Bacteroidota</taxon>
        <taxon>Flavobacteriia</taxon>
        <taxon>Flavobacteriales</taxon>
        <taxon>Cryomorphaceae</taxon>
        <taxon>Cryomorpha</taxon>
    </lineage>
</organism>
<gene>
    <name evidence="8" type="ORF">G3O08_05215</name>
</gene>
<dbReference type="Pfam" id="PF11700">
    <property type="entry name" value="ATG22"/>
    <property type="match status" value="1"/>
</dbReference>
<dbReference type="InterPro" id="IPR050495">
    <property type="entry name" value="ATG22/LtaA_families"/>
</dbReference>
<keyword evidence="5 6" id="KW-0472">Membrane</keyword>
<evidence type="ECO:0000256" key="2">
    <source>
        <dbReference type="ARBA" id="ARBA00022448"/>
    </source>
</evidence>
<feature type="transmembrane region" description="Helical" evidence="6">
    <location>
        <begin position="163"/>
        <end position="182"/>
    </location>
</feature>
<dbReference type="EMBL" id="JAAGVY010000006">
    <property type="protein sequence ID" value="NEN22896.1"/>
    <property type="molecule type" value="Genomic_DNA"/>
</dbReference>
<dbReference type="PROSITE" id="PS50850">
    <property type="entry name" value="MFS"/>
    <property type="match status" value="1"/>
</dbReference>
<dbReference type="InterPro" id="IPR036259">
    <property type="entry name" value="MFS_trans_sf"/>
</dbReference>
<dbReference type="Proteomes" id="UP000486602">
    <property type="component" value="Unassembled WGS sequence"/>
</dbReference>
<dbReference type="GO" id="GO:0012505">
    <property type="term" value="C:endomembrane system"/>
    <property type="evidence" value="ECO:0007669"/>
    <property type="project" value="UniProtKB-SubCell"/>
</dbReference>
<dbReference type="GO" id="GO:0022857">
    <property type="term" value="F:transmembrane transporter activity"/>
    <property type="evidence" value="ECO:0007669"/>
    <property type="project" value="InterPro"/>
</dbReference>
<dbReference type="Gene3D" id="1.20.1250.20">
    <property type="entry name" value="MFS general substrate transporter like domains"/>
    <property type="match status" value="1"/>
</dbReference>
<dbReference type="PANTHER" id="PTHR23519">
    <property type="entry name" value="AUTOPHAGY-RELATED PROTEIN 22"/>
    <property type="match status" value="1"/>
</dbReference>
<feature type="transmembrane region" description="Helical" evidence="6">
    <location>
        <begin position="381"/>
        <end position="401"/>
    </location>
</feature>
<feature type="transmembrane region" description="Helical" evidence="6">
    <location>
        <begin position="343"/>
        <end position="360"/>
    </location>
</feature>
<comment type="caution">
    <text evidence="8">The sequence shown here is derived from an EMBL/GenBank/DDBJ whole genome shotgun (WGS) entry which is preliminary data.</text>
</comment>
<dbReference type="AlphaFoldDB" id="A0A7K3WMN4"/>
<keyword evidence="2" id="KW-0813">Transport</keyword>
<evidence type="ECO:0000256" key="6">
    <source>
        <dbReference type="SAM" id="Phobius"/>
    </source>
</evidence>
<feature type="transmembrane region" description="Helical" evidence="6">
    <location>
        <begin position="66"/>
        <end position="85"/>
    </location>
</feature>
<keyword evidence="4 6" id="KW-1133">Transmembrane helix</keyword>
<feature type="transmembrane region" description="Helical" evidence="6">
    <location>
        <begin position="289"/>
        <end position="307"/>
    </location>
</feature>
<keyword evidence="3 6" id="KW-0812">Transmembrane</keyword>
<dbReference type="PANTHER" id="PTHR23519:SF1">
    <property type="entry name" value="AUTOPHAGY-RELATED PROTEIN 22"/>
    <property type="match status" value="1"/>
</dbReference>
<evidence type="ECO:0000256" key="1">
    <source>
        <dbReference type="ARBA" id="ARBA00004127"/>
    </source>
</evidence>
<comment type="subcellular location">
    <subcellularLocation>
        <location evidence="1">Endomembrane system</location>
        <topology evidence="1">Multi-pass membrane protein</topology>
    </subcellularLocation>
</comment>
<evidence type="ECO:0000313" key="8">
    <source>
        <dbReference type="EMBL" id="NEN22896.1"/>
    </source>
</evidence>
<dbReference type="SUPFAM" id="SSF103473">
    <property type="entry name" value="MFS general substrate transporter"/>
    <property type="match status" value="1"/>
</dbReference>
<feature type="transmembrane region" description="Helical" evidence="6">
    <location>
        <begin position="255"/>
        <end position="277"/>
    </location>
</feature>
<feature type="transmembrane region" description="Helical" evidence="6">
    <location>
        <begin position="97"/>
        <end position="116"/>
    </location>
</feature>
<evidence type="ECO:0000313" key="9">
    <source>
        <dbReference type="Proteomes" id="UP000486602"/>
    </source>
</evidence>
<feature type="transmembrane region" description="Helical" evidence="6">
    <location>
        <begin position="122"/>
        <end position="142"/>
    </location>
</feature>
<dbReference type="RefSeq" id="WP_163283621.1">
    <property type="nucleotide sequence ID" value="NZ_JAAGVY010000006.1"/>
</dbReference>
<dbReference type="InterPro" id="IPR024671">
    <property type="entry name" value="Atg22-like"/>
</dbReference>
<keyword evidence="9" id="KW-1185">Reference proteome</keyword>
<evidence type="ECO:0000256" key="5">
    <source>
        <dbReference type="ARBA" id="ARBA00023136"/>
    </source>
</evidence>
<evidence type="ECO:0000256" key="4">
    <source>
        <dbReference type="ARBA" id="ARBA00022989"/>
    </source>
</evidence>
<reference evidence="8 9" key="1">
    <citation type="submission" date="2020-02" db="EMBL/GenBank/DDBJ databases">
        <title>Out from the shadows clarifying the taxonomy of the family Cryomorphaceae and related taxa by utilizing the GTDB taxonomic framework.</title>
        <authorList>
            <person name="Bowman J.P."/>
        </authorList>
    </citation>
    <scope>NUCLEOTIDE SEQUENCE [LARGE SCALE GENOMIC DNA]</scope>
    <source>
        <strain evidence="8 9">QSSC 1-22</strain>
    </source>
</reference>
<feature type="transmembrane region" description="Helical" evidence="6">
    <location>
        <begin position="319"/>
        <end position="337"/>
    </location>
</feature>
<feature type="domain" description="Major facilitator superfamily (MFS) profile" evidence="7">
    <location>
        <begin position="24"/>
        <end position="433"/>
    </location>
</feature>
<evidence type="ECO:0000256" key="3">
    <source>
        <dbReference type="ARBA" id="ARBA00022692"/>
    </source>
</evidence>
<dbReference type="InterPro" id="IPR020846">
    <property type="entry name" value="MFS_dom"/>
</dbReference>
<sequence>MEIATHAPPEAVQKDNPKTINGWAMYDWANSVYSLVISSSIFPIFYENSTPDFVEIFGRTFRNTALFSYSLSFAFLLVALITPLLSGIADYAGRKKTFMKFFCYLGGISCIGLYFFNSDFLLVGLIISVLAAIGFSGSQVFYNAYLPEIASFENQDRVSAKGYSLGYIGSVILLVINLVMIMKPELFGLKPDGTAARISFVMVGLWWIGFAQISFVRLPGNVHGKKVKGEYLYKGYLELRKVFFDLRKTKKLKRFLMAFFVFNMGVQTVMYMAVSFAKNEIAGMPDSGLIVSILIIQVIAIAGAYFFSWLSSLIGNIKALGSAVIVWIAVCYLAYSVYTPYEFYVLAALVGGVMGGIQALSRSTYSKLLPDTKDHASYFSFYDVCDKVGIVLGTLTFGLIFELTGSLRNSVLALGLFFVIGLLLLFFVPKVEKYETIPE</sequence>
<name>A0A7K3WMN4_9FLAO</name>
<feature type="transmembrane region" description="Helical" evidence="6">
    <location>
        <begin position="407"/>
        <end position="428"/>
    </location>
</feature>
<feature type="transmembrane region" description="Helical" evidence="6">
    <location>
        <begin position="194"/>
        <end position="216"/>
    </location>
</feature>
<proteinExistence type="predicted"/>
<evidence type="ECO:0000259" key="7">
    <source>
        <dbReference type="PROSITE" id="PS50850"/>
    </source>
</evidence>